<reference evidence="2 3" key="1">
    <citation type="submission" date="2017-11" db="EMBL/GenBank/DDBJ databases">
        <title>Draft genome sequence of environmental isolate Aeromonas cavernicola sp. nov. MDC 2508.</title>
        <authorList>
            <person name="Colston S.M."/>
            <person name="Navarro A."/>
            <person name="Martinez-Murcia A.J."/>
            <person name="Graf J."/>
        </authorList>
    </citation>
    <scope>NUCLEOTIDE SEQUENCE [LARGE SCALE GENOMIC DNA]</scope>
    <source>
        <strain evidence="2 3">MDC 2508</strain>
    </source>
</reference>
<dbReference type="EMBL" id="PGGC01000013">
    <property type="protein sequence ID" value="PJG60450.1"/>
    <property type="molecule type" value="Genomic_DNA"/>
</dbReference>
<accession>A0A2H9U8T1</accession>
<evidence type="ECO:0000313" key="3">
    <source>
        <dbReference type="Proteomes" id="UP000235861"/>
    </source>
</evidence>
<proteinExistence type="predicted"/>
<sequence length="60" mass="6945">MRFILPVKSIQTSAIIFIVIMLFSSLFLTEDINQPDIKNHLLSCWLFEGLSKSTFRLKIS</sequence>
<dbReference type="Proteomes" id="UP000235861">
    <property type="component" value="Unassembled WGS sequence"/>
</dbReference>
<evidence type="ECO:0000313" key="2">
    <source>
        <dbReference type="EMBL" id="PJG60450.1"/>
    </source>
</evidence>
<keyword evidence="1" id="KW-1133">Transmembrane helix</keyword>
<evidence type="ECO:0000256" key="1">
    <source>
        <dbReference type="SAM" id="Phobius"/>
    </source>
</evidence>
<organism evidence="2 3">
    <name type="scientific">Aeromonas cavernicola</name>
    <dbReference type="NCBI Taxonomy" id="1006623"/>
    <lineage>
        <taxon>Bacteria</taxon>
        <taxon>Pseudomonadati</taxon>
        <taxon>Pseudomonadota</taxon>
        <taxon>Gammaproteobacteria</taxon>
        <taxon>Aeromonadales</taxon>
        <taxon>Aeromonadaceae</taxon>
        <taxon>Aeromonas</taxon>
    </lineage>
</organism>
<gene>
    <name evidence="2" type="ORF">CUC53_02055</name>
</gene>
<keyword evidence="1" id="KW-0472">Membrane</keyword>
<protein>
    <submittedName>
        <fullName evidence="2">Uncharacterized protein</fullName>
    </submittedName>
</protein>
<name>A0A2H9U8T1_9GAMM</name>
<keyword evidence="3" id="KW-1185">Reference proteome</keyword>
<keyword evidence="1" id="KW-0812">Transmembrane</keyword>
<dbReference type="AlphaFoldDB" id="A0A2H9U8T1"/>
<comment type="caution">
    <text evidence="2">The sequence shown here is derived from an EMBL/GenBank/DDBJ whole genome shotgun (WGS) entry which is preliminary data.</text>
</comment>
<feature type="transmembrane region" description="Helical" evidence="1">
    <location>
        <begin position="12"/>
        <end position="29"/>
    </location>
</feature>